<sequence length="327" mass="38972">MYRSKSLNYHYITNNFIDGKTFKDKINEINPYSSVSILNNQKFYENQNFKRCINSKYNLQLKLIPRIKLSVNSKTFSEKSKTYLDELITKERYNNEIQENIKNITNNQINNDIIFKEFKEKVKFRDKKFVNLPKINFTTSIDMQNSINLNSKNISQKKRHSVSQIINYFNECGDKSLNSMQNKKNINIKSYEKKNESFDYNKNINYTNSIKKEKKKYNLAKLVLGAPKFTKNNNNFCNIRTKKDILPDNYDHSIIIKNINRKLDKDGINIDEHIYEKVPDDFISNDNIYINNDVPNKPFIRTFSIFPPDLTFKPRSFKSFFYKNTIY</sequence>
<dbReference type="WormBase" id="SRAE_X000153200">
    <property type="protein sequence ID" value="SRP07262"/>
    <property type="gene ID" value="WBGene00267104"/>
</dbReference>
<dbReference type="WBParaSite" id="SRAE_X000153200.1">
    <property type="protein sequence ID" value="SRAE_X000153200.1"/>
    <property type="gene ID" value="WBGene00267104"/>
</dbReference>
<dbReference type="CTD" id="36384598"/>
<reference evidence="2" key="1">
    <citation type="submission" date="2014-09" db="EMBL/GenBank/DDBJ databases">
        <authorList>
            <person name="Martin A.A."/>
        </authorList>
    </citation>
    <scope>NUCLEOTIDE SEQUENCE</scope>
    <source>
        <strain evidence="2">ED321</strain>
    </source>
</reference>
<dbReference type="AlphaFoldDB" id="A0A090KX37"/>
<reference evidence="1" key="2">
    <citation type="submission" date="2014-09" db="EMBL/GenBank/DDBJ databases">
        <authorList>
            <person name="Aslett A.Martin."/>
        </authorList>
    </citation>
    <scope>NUCLEOTIDE SEQUENCE</scope>
    <source>
        <strain evidence="1">ED321 Heterogonic</strain>
    </source>
</reference>
<accession>A0A090KX37</accession>
<dbReference type="Proteomes" id="UP000035682">
    <property type="component" value="Unplaced"/>
</dbReference>
<name>A0A090KX37_STRRB</name>
<gene>
    <name evidence="1 3 4" type="ORF">SRAE_X000153200</name>
</gene>
<proteinExistence type="predicted"/>
<dbReference type="GeneID" id="36384598"/>
<organism evidence="1">
    <name type="scientific">Strongyloides ratti</name>
    <name type="common">Parasitic roundworm</name>
    <dbReference type="NCBI Taxonomy" id="34506"/>
    <lineage>
        <taxon>Eukaryota</taxon>
        <taxon>Metazoa</taxon>
        <taxon>Ecdysozoa</taxon>
        <taxon>Nematoda</taxon>
        <taxon>Chromadorea</taxon>
        <taxon>Rhabditida</taxon>
        <taxon>Tylenchina</taxon>
        <taxon>Panagrolaimomorpha</taxon>
        <taxon>Strongyloidoidea</taxon>
        <taxon>Strongyloididae</taxon>
        <taxon>Strongyloides</taxon>
    </lineage>
</organism>
<evidence type="ECO:0000313" key="2">
    <source>
        <dbReference type="Proteomes" id="UP000035682"/>
    </source>
</evidence>
<evidence type="ECO:0000313" key="3">
    <source>
        <dbReference type="WBParaSite" id="SRAE_X000153200.1"/>
    </source>
</evidence>
<reference evidence="3" key="3">
    <citation type="submission" date="2020-12" db="UniProtKB">
        <authorList>
            <consortium name="WormBaseParasite"/>
        </authorList>
    </citation>
    <scope>IDENTIFICATION</scope>
</reference>
<keyword evidence="2" id="KW-1185">Reference proteome</keyword>
<protein>
    <submittedName>
        <fullName evidence="1 3">Uncharacterized protein</fullName>
    </submittedName>
</protein>
<evidence type="ECO:0000313" key="1">
    <source>
        <dbReference type="EMBL" id="CEF59787.1"/>
    </source>
</evidence>
<dbReference type="RefSeq" id="XP_024498998.1">
    <property type="nucleotide sequence ID" value="XM_024650030.1"/>
</dbReference>
<dbReference type="EMBL" id="LN609396">
    <property type="protein sequence ID" value="CEF59787.1"/>
    <property type="molecule type" value="Genomic_DNA"/>
</dbReference>
<evidence type="ECO:0000313" key="4">
    <source>
        <dbReference type="WormBase" id="SRAE_X000153200"/>
    </source>
</evidence>